<reference evidence="20 21" key="1">
    <citation type="journal article" date="2019" name="Int. J. Syst. Evol. Microbiol.">
        <title>The Global Catalogue of Microorganisms (GCM) 10K type strain sequencing project: providing services to taxonomists for standard genome sequencing and annotation.</title>
        <authorList>
            <consortium name="The Broad Institute Genomics Platform"/>
            <consortium name="The Broad Institute Genome Sequencing Center for Infectious Disease"/>
            <person name="Wu L."/>
            <person name="Ma J."/>
        </authorList>
    </citation>
    <scope>NUCLEOTIDE SEQUENCE [LARGE SCALE GENOMIC DNA]</scope>
    <source>
        <strain evidence="20 21">Q85</strain>
    </source>
</reference>
<dbReference type="InterPro" id="IPR026458">
    <property type="entry name" value="Csg_halobact"/>
</dbReference>
<keyword evidence="11" id="KW-0732">Signal</keyword>
<comment type="subcellular location">
    <subcellularLocation>
        <location evidence="2">Cell membrane</location>
    </subcellularLocation>
    <subcellularLocation>
        <location evidence="3">Secreted</location>
        <location evidence="3">Cell wall</location>
        <location evidence="3">S-layer</location>
    </subcellularLocation>
</comment>
<proteinExistence type="inferred from homology"/>
<dbReference type="RefSeq" id="WP_267665185.1">
    <property type="nucleotide sequence ID" value="NZ_JAODIX010000056.1"/>
</dbReference>
<dbReference type="InterPro" id="IPR026371">
    <property type="entry name" value="PGF_CTERM"/>
</dbReference>
<feature type="compositionally biased region" description="Acidic residues" evidence="17">
    <location>
        <begin position="854"/>
        <end position="916"/>
    </location>
</feature>
<evidence type="ECO:0000256" key="1">
    <source>
        <dbReference type="ARBA" id="ARBA00003466"/>
    </source>
</evidence>
<evidence type="ECO:0000256" key="7">
    <source>
        <dbReference type="ARBA" id="ARBA00022512"/>
    </source>
</evidence>
<evidence type="ECO:0000256" key="6">
    <source>
        <dbReference type="ARBA" id="ARBA00022475"/>
    </source>
</evidence>
<evidence type="ECO:0000256" key="2">
    <source>
        <dbReference type="ARBA" id="ARBA00004236"/>
    </source>
</evidence>
<feature type="region of interest" description="Disordered" evidence="17">
    <location>
        <begin position="186"/>
        <end position="217"/>
    </location>
</feature>
<gene>
    <name evidence="20" type="primary">csg</name>
    <name evidence="20" type="ORF">ACFQMK_12640</name>
</gene>
<organism evidence="20 21">
    <name type="scientific">Halorubrum yunnanense</name>
    <dbReference type="NCBI Taxonomy" id="1526162"/>
    <lineage>
        <taxon>Archaea</taxon>
        <taxon>Methanobacteriati</taxon>
        <taxon>Methanobacteriota</taxon>
        <taxon>Stenosarchaea group</taxon>
        <taxon>Halobacteria</taxon>
        <taxon>Halobacteriales</taxon>
        <taxon>Haloferacaceae</taxon>
        <taxon>Halorubrum</taxon>
    </lineage>
</organism>
<keyword evidence="8" id="KW-0964">Secreted</keyword>
<evidence type="ECO:0000313" key="21">
    <source>
        <dbReference type="Proteomes" id="UP001596390"/>
    </source>
</evidence>
<keyword evidence="10 18" id="KW-0812">Transmembrane</keyword>
<dbReference type="GO" id="GO:0071555">
    <property type="term" value="P:cell wall organization"/>
    <property type="evidence" value="ECO:0007669"/>
    <property type="project" value="UniProtKB-KW"/>
</dbReference>
<evidence type="ECO:0000256" key="8">
    <source>
        <dbReference type="ARBA" id="ARBA00022525"/>
    </source>
</evidence>
<dbReference type="GO" id="GO:0030115">
    <property type="term" value="C:S-layer"/>
    <property type="evidence" value="ECO:0007669"/>
    <property type="project" value="UniProtKB-SubCell"/>
</dbReference>
<keyword evidence="15" id="KW-0961">Cell wall biogenesis/degradation</keyword>
<evidence type="ECO:0000256" key="3">
    <source>
        <dbReference type="ARBA" id="ARBA00004237"/>
    </source>
</evidence>
<evidence type="ECO:0000256" key="14">
    <source>
        <dbReference type="ARBA" id="ARBA00023180"/>
    </source>
</evidence>
<evidence type="ECO:0000259" key="19">
    <source>
        <dbReference type="Pfam" id="PF18204"/>
    </source>
</evidence>
<dbReference type="NCBIfam" id="TIGR04207">
    <property type="entry name" value="halo_sig_pep"/>
    <property type="match status" value="1"/>
</dbReference>
<evidence type="ECO:0000256" key="9">
    <source>
        <dbReference type="ARBA" id="ARBA00022601"/>
    </source>
</evidence>
<comment type="similarity">
    <text evidence="4">Belongs to the halobacterial S-layer protein family.</text>
</comment>
<evidence type="ECO:0000256" key="4">
    <source>
        <dbReference type="ARBA" id="ARBA00009327"/>
    </source>
</evidence>
<evidence type="ECO:0000256" key="5">
    <source>
        <dbReference type="ARBA" id="ARBA00017560"/>
    </source>
</evidence>
<evidence type="ECO:0000256" key="10">
    <source>
        <dbReference type="ARBA" id="ARBA00022692"/>
    </source>
</evidence>
<dbReference type="GO" id="GO:0005886">
    <property type="term" value="C:plasma membrane"/>
    <property type="evidence" value="ECO:0007669"/>
    <property type="project" value="UniProtKB-SubCell"/>
</dbReference>
<keyword evidence="21" id="KW-1185">Reference proteome</keyword>
<evidence type="ECO:0000256" key="15">
    <source>
        <dbReference type="ARBA" id="ARBA00023316"/>
    </source>
</evidence>
<dbReference type="EMBL" id="JBHSZZ010000056">
    <property type="protein sequence ID" value="MFC7187714.1"/>
    <property type="molecule type" value="Genomic_DNA"/>
</dbReference>
<feature type="domain" description="PGF-CTERM archaeal protein-sorting signal" evidence="19">
    <location>
        <begin position="920"/>
        <end position="942"/>
    </location>
</feature>
<feature type="transmembrane region" description="Helical" evidence="18">
    <location>
        <begin position="12"/>
        <end position="32"/>
    </location>
</feature>
<sequence>MTNDNNTRSKANAVFFSVIMVISMVAVGFAAAPAAAVDGSNSEVTFNDQVEESGNVAVDVNSYFDGAGSDAAIVLTYENSSGTPIIAGINSSTGISDGGGGSVSVATDNDTGVPGELTAHLFNQSTVGGFSAGVDDPAPQTGVLTDTAFVTTSSQAQRSAGSNNAFDGSSIYQGEDTINFIPPNASVNGGTIDAQDLSGTAGNREGSPLQLPIPNDENTGTYDLNGPTDGDGGFSVNVVEPRITTSEVQLTGSGNDVSQVGPTAAENLKIFAEWNFGDAENLAITVEDPNGDDITGEVLTNDPDGNGQDVISYGENESGEDASVGLDLSSEDAGAYTVIFEGNDELDQSGVVEEYTIELTNEDDLTLEMAEDSVTQGSNTGYTVSGGTDGDVRVVAIEESAWADEVSQTDAEDVFRNVQDVNEADSTRDYAYALVEIDGTTAAGSIDTGLLDTSDVTVEVYGVDDITQVDDDNLEDDDDFEVVEGELALDSPTGDYVIGSEVDVNGSAEAADQVQIYALNNDDWERVQIGGQPSIDVDSDDTFEVEDVQLNQGSSILSLPGRYNIGVIDAEDGDRLGPEINTSAWSSNDGTRASINVQAGDLSGNFGTINGQFAVEDSSISVEGAAEGQDEVVVAFVGERGTTDVDTISVDNDGTFDEEDVDVSDLDQGAASAHIISVGRDSTVGDGVLPDANSSQVSVDPTGELRDFIDELDDSNSLTGNQVRDRIVAQTTEADATDDLMVSTTFRVTEGSVSIDSVYPEEAQADGVNPVATGETMVIEGSTNFQPDDNSIVLEVLNQNSNSVDSVSVDEWENDGQFSVTMDTTDLETGTYTLEADTGDATDSVAIEIVEERQDPDDGSDGDDGSTDGDDGSTDGDDGSTDGDDGSTDGDDGSTDGDDGSTDGDDGGSDGDDGGTDDSTPGFGALVALVALVAAALLATRRND</sequence>
<evidence type="ECO:0000256" key="18">
    <source>
        <dbReference type="SAM" id="Phobius"/>
    </source>
</evidence>
<name>A0ABD5YID2_9EURY</name>
<dbReference type="Proteomes" id="UP001596390">
    <property type="component" value="Unassembled WGS sequence"/>
</dbReference>
<evidence type="ECO:0000256" key="16">
    <source>
        <dbReference type="ARBA" id="ARBA00032079"/>
    </source>
</evidence>
<keyword evidence="7" id="KW-0134">Cell wall</keyword>
<comment type="function">
    <text evidence="1">S-layer protein. The S-layer is a paracrystalline mono-layered assembly of proteins which coat the surface of the cell.</text>
</comment>
<evidence type="ECO:0000256" key="17">
    <source>
        <dbReference type="SAM" id="MobiDB-lite"/>
    </source>
</evidence>
<evidence type="ECO:0000313" key="20">
    <source>
        <dbReference type="EMBL" id="MFC7187714.1"/>
    </source>
</evidence>
<accession>A0ABD5YID2</accession>
<keyword evidence="6" id="KW-1003">Cell membrane</keyword>
<dbReference type="Pfam" id="PF18204">
    <property type="entry name" value="PGF-CTERM"/>
    <property type="match status" value="1"/>
</dbReference>
<evidence type="ECO:0000256" key="11">
    <source>
        <dbReference type="ARBA" id="ARBA00022729"/>
    </source>
</evidence>
<dbReference type="NCBIfam" id="TIGR04216">
    <property type="entry name" value="halo_surf_glyco"/>
    <property type="match status" value="1"/>
</dbReference>
<evidence type="ECO:0000256" key="12">
    <source>
        <dbReference type="ARBA" id="ARBA00022989"/>
    </source>
</evidence>
<dbReference type="InterPro" id="IPR026452">
    <property type="entry name" value="Surf_glycop_sig_pep"/>
</dbReference>
<protein>
    <recommendedName>
        <fullName evidence="5">Cell surface glycoprotein</fullName>
    </recommendedName>
    <alternativeName>
        <fullName evidence="16">S-layer glycoprotein</fullName>
    </alternativeName>
</protein>
<keyword evidence="13 18" id="KW-0472">Membrane</keyword>
<keyword evidence="12 18" id="KW-1133">Transmembrane helix</keyword>
<keyword evidence="9" id="KW-0701">S-layer</keyword>
<feature type="region of interest" description="Disordered" evidence="17">
    <location>
        <begin position="851"/>
        <end position="922"/>
    </location>
</feature>
<dbReference type="AlphaFoldDB" id="A0ABD5YID2"/>
<comment type="caution">
    <text evidence="20">The sequence shown here is derived from an EMBL/GenBank/DDBJ whole genome shotgun (WGS) entry which is preliminary data.</text>
</comment>
<dbReference type="NCBIfam" id="TIGR04126">
    <property type="entry name" value="PGF_CTERM"/>
    <property type="match status" value="1"/>
</dbReference>
<evidence type="ECO:0000256" key="13">
    <source>
        <dbReference type="ARBA" id="ARBA00023136"/>
    </source>
</evidence>
<keyword evidence="14" id="KW-0325">Glycoprotein</keyword>